<dbReference type="Proteomes" id="UP000324222">
    <property type="component" value="Unassembled WGS sequence"/>
</dbReference>
<proteinExistence type="predicted"/>
<accession>A0A5B7H300</accession>
<organism evidence="1 2">
    <name type="scientific">Portunus trituberculatus</name>
    <name type="common">Swimming crab</name>
    <name type="synonym">Neptunus trituberculatus</name>
    <dbReference type="NCBI Taxonomy" id="210409"/>
    <lineage>
        <taxon>Eukaryota</taxon>
        <taxon>Metazoa</taxon>
        <taxon>Ecdysozoa</taxon>
        <taxon>Arthropoda</taxon>
        <taxon>Crustacea</taxon>
        <taxon>Multicrustacea</taxon>
        <taxon>Malacostraca</taxon>
        <taxon>Eumalacostraca</taxon>
        <taxon>Eucarida</taxon>
        <taxon>Decapoda</taxon>
        <taxon>Pleocyemata</taxon>
        <taxon>Brachyura</taxon>
        <taxon>Eubrachyura</taxon>
        <taxon>Portunoidea</taxon>
        <taxon>Portunidae</taxon>
        <taxon>Portuninae</taxon>
        <taxon>Portunus</taxon>
    </lineage>
</organism>
<reference evidence="1 2" key="1">
    <citation type="submission" date="2019-05" db="EMBL/GenBank/DDBJ databases">
        <title>Another draft genome of Portunus trituberculatus and its Hox gene families provides insights of decapod evolution.</title>
        <authorList>
            <person name="Jeong J.-H."/>
            <person name="Song I."/>
            <person name="Kim S."/>
            <person name="Choi T."/>
            <person name="Kim D."/>
            <person name="Ryu S."/>
            <person name="Kim W."/>
        </authorList>
    </citation>
    <scope>NUCLEOTIDE SEQUENCE [LARGE SCALE GENOMIC DNA]</scope>
    <source>
        <tissue evidence="1">Muscle</tissue>
    </source>
</reference>
<gene>
    <name evidence="1" type="ORF">E2C01_061110</name>
</gene>
<evidence type="ECO:0000313" key="2">
    <source>
        <dbReference type="Proteomes" id="UP000324222"/>
    </source>
</evidence>
<protein>
    <submittedName>
        <fullName evidence="1">Uncharacterized protein</fullName>
    </submittedName>
</protein>
<comment type="caution">
    <text evidence="1">The sequence shown here is derived from an EMBL/GenBank/DDBJ whole genome shotgun (WGS) entry which is preliminary data.</text>
</comment>
<evidence type="ECO:0000313" key="1">
    <source>
        <dbReference type="EMBL" id="MPC66951.1"/>
    </source>
</evidence>
<name>A0A5B7H300_PORTR</name>
<sequence length="35" mass="4159">MQQQQQQDVNKLTCRLLTAEAHTPTNFLRHNSHLR</sequence>
<keyword evidence="2" id="KW-1185">Reference proteome</keyword>
<dbReference type="EMBL" id="VSRR010025556">
    <property type="protein sequence ID" value="MPC66951.1"/>
    <property type="molecule type" value="Genomic_DNA"/>
</dbReference>
<dbReference type="AlphaFoldDB" id="A0A5B7H300"/>